<dbReference type="Proteomes" id="UP000799444">
    <property type="component" value="Unassembled WGS sequence"/>
</dbReference>
<gene>
    <name evidence="2" type="ORF">EJ04DRAFT_567172</name>
</gene>
<name>A0A9P4QTI2_9PLEO</name>
<feature type="compositionally biased region" description="Pro residues" evidence="1">
    <location>
        <begin position="122"/>
        <end position="133"/>
    </location>
</feature>
<feature type="compositionally biased region" description="Polar residues" evidence="1">
    <location>
        <begin position="15"/>
        <end position="34"/>
    </location>
</feature>
<feature type="compositionally biased region" description="Low complexity" evidence="1">
    <location>
        <begin position="93"/>
        <end position="108"/>
    </location>
</feature>
<comment type="caution">
    <text evidence="2">The sequence shown here is derived from an EMBL/GenBank/DDBJ whole genome shotgun (WGS) entry which is preliminary data.</text>
</comment>
<dbReference type="EMBL" id="ML996203">
    <property type="protein sequence ID" value="KAF2731078.1"/>
    <property type="molecule type" value="Genomic_DNA"/>
</dbReference>
<feature type="compositionally biased region" description="Polar residues" evidence="1">
    <location>
        <begin position="76"/>
        <end position="88"/>
    </location>
</feature>
<accession>A0A9P4QTI2</accession>
<feature type="compositionally biased region" description="Polar residues" evidence="1">
    <location>
        <begin position="149"/>
        <end position="163"/>
    </location>
</feature>
<sequence length="224" mass="24023">MPPPSRTHTPIHALTRQTLTMTPLEPPSTQTPVASSAPRHLHRPGPIAIFGCKPFRFTRARSANESASLYSPPVSPTTVPANTASNAFPQFGPSTKSTTSSSSSSPSSNQAEAPAAGGLPTTPTPPLTPPPTSSPHSPDSPSSRANPVDNPSQSQSHSETTGSQRERRSSSADEFLRHVRRSFEMRRQRREQEQRSGERGEEGMGGYEVFVDEGERGFIGVEAL</sequence>
<feature type="region of interest" description="Disordered" evidence="1">
    <location>
        <begin position="1"/>
        <end position="49"/>
    </location>
</feature>
<protein>
    <submittedName>
        <fullName evidence="2">Uncharacterized protein</fullName>
    </submittedName>
</protein>
<evidence type="ECO:0000313" key="2">
    <source>
        <dbReference type="EMBL" id="KAF2731078.1"/>
    </source>
</evidence>
<evidence type="ECO:0000313" key="3">
    <source>
        <dbReference type="Proteomes" id="UP000799444"/>
    </source>
</evidence>
<evidence type="ECO:0000256" key="1">
    <source>
        <dbReference type="SAM" id="MobiDB-lite"/>
    </source>
</evidence>
<feature type="compositionally biased region" description="Basic and acidic residues" evidence="1">
    <location>
        <begin position="164"/>
        <end position="202"/>
    </location>
</feature>
<organism evidence="2 3">
    <name type="scientific">Polyplosphaeria fusca</name>
    <dbReference type="NCBI Taxonomy" id="682080"/>
    <lineage>
        <taxon>Eukaryota</taxon>
        <taxon>Fungi</taxon>
        <taxon>Dikarya</taxon>
        <taxon>Ascomycota</taxon>
        <taxon>Pezizomycotina</taxon>
        <taxon>Dothideomycetes</taxon>
        <taxon>Pleosporomycetidae</taxon>
        <taxon>Pleosporales</taxon>
        <taxon>Tetraplosphaeriaceae</taxon>
        <taxon>Polyplosphaeria</taxon>
    </lineage>
</organism>
<reference evidence="2" key="1">
    <citation type="journal article" date="2020" name="Stud. Mycol.">
        <title>101 Dothideomycetes genomes: a test case for predicting lifestyles and emergence of pathogens.</title>
        <authorList>
            <person name="Haridas S."/>
            <person name="Albert R."/>
            <person name="Binder M."/>
            <person name="Bloem J."/>
            <person name="Labutti K."/>
            <person name="Salamov A."/>
            <person name="Andreopoulos B."/>
            <person name="Baker S."/>
            <person name="Barry K."/>
            <person name="Bills G."/>
            <person name="Bluhm B."/>
            <person name="Cannon C."/>
            <person name="Castanera R."/>
            <person name="Culley D."/>
            <person name="Daum C."/>
            <person name="Ezra D."/>
            <person name="Gonzalez J."/>
            <person name="Henrissat B."/>
            <person name="Kuo A."/>
            <person name="Liang C."/>
            <person name="Lipzen A."/>
            <person name="Lutzoni F."/>
            <person name="Magnuson J."/>
            <person name="Mondo S."/>
            <person name="Nolan M."/>
            <person name="Ohm R."/>
            <person name="Pangilinan J."/>
            <person name="Park H.-J."/>
            <person name="Ramirez L."/>
            <person name="Alfaro M."/>
            <person name="Sun H."/>
            <person name="Tritt A."/>
            <person name="Yoshinaga Y."/>
            <person name="Zwiers L.-H."/>
            <person name="Turgeon B."/>
            <person name="Goodwin S."/>
            <person name="Spatafora J."/>
            <person name="Crous P."/>
            <person name="Grigoriev I."/>
        </authorList>
    </citation>
    <scope>NUCLEOTIDE SEQUENCE</scope>
    <source>
        <strain evidence="2">CBS 125425</strain>
    </source>
</reference>
<feature type="compositionally biased region" description="Low complexity" evidence="1">
    <location>
        <begin position="134"/>
        <end position="143"/>
    </location>
</feature>
<keyword evidence="3" id="KW-1185">Reference proteome</keyword>
<feature type="region of interest" description="Disordered" evidence="1">
    <location>
        <begin position="64"/>
        <end position="209"/>
    </location>
</feature>
<dbReference type="AlphaFoldDB" id="A0A9P4QTI2"/>
<proteinExistence type="predicted"/>